<keyword evidence="7 15" id="KW-0067">ATP-binding</keyword>
<keyword evidence="5 16" id="KW-0444">Lipid biosynthesis</keyword>
<dbReference type="Pfam" id="PF18376">
    <property type="entry name" value="MDD_C"/>
    <property type="match status" value="1"/>
</dbReference>
<evidence type="ECO:0000256" key="2">
    <source>
        <dbReference type="ARBA" id="ARBA00008831"/>
    </source>
</evidence>
<comment type="similarity">
    <text evidence="2 15 16">Belongs to the diphosphomevalonate decarboxylase family.</text>
</comment>
<dbReference type="EC" id="4.1.1.33" evidence="3 15"/>
<dbReference type="EMBL" id="OD564430">
    <property type="protein sequence ID" value="CAD7438283.1"/>
    <property type="molecule type" value="Genomic_DNA"/>
</dbReference>
<evidence type="ECO:0000256" key="4">
    <source>
        <dbReference type="ARBA" id="ARBA00019335"/>
    </source>
</evidence>
<evidence type="ECO:0000256" key="16">
    <source>
        <dbReference type="RuleBase" id="RU363086"/>
    </source>
</evidence>
<dbReference type="PANTHER" id="PTHR10977:SF3">
    <property type="entry name" value="DIPHOSPHOMEVALONATE DECARBOXYLASE"/>
    <property type="match status" value="1"/>
</dbReference>
<dbReference type="GO" id="GO:0005829">
    <property type="term" value="C:cytosol"/>
    <property type="evidence" value="ECO:0007669"/>
    <property type="project" value="InterPro"/>
</dbReference>
<dbReference type="InterPro" id="IPR053859">
    <property type="entry name" value="MVD-like_N"/>
</dbReference>
<evidence type="ECO:0000256" key="6">
    <source>
        <dbReference type="ARBA" id="ARBA00022741"/>
    </source>
</evidence>
<name>A0A7R9EQM5_9NEOP</name>
<evidence type="ECO:0000256" key="10">
    <source>
        <dbReference type="ARBA" id="ARBA00023098"/>
    </source>
</evidence>
<dbReference type="Gene3D" id="3.30.70.890">
    <property type="entry name" value="GHMP kinase, C-terminal domain"/>
    <property type="match status" value="1"/>
</dbReference>
<dbReference type="GO" id="GO:0006695">
    <property type="term" value="P:cholesterol biosynthetic process"/>
    <property type="evidence" value="ECO:0007669"/>
    <property type="project" value="UniProtKB-UniPathway"/>
</dbReference>
<dbReference type="InterPro" id="IPR014721">
    <property type="entry name" value="Ribsml_uS5_D2-typ_fold_subgr"/>
</dbReference>
<evidence type="ECO:0000259" key="17">
    <source>
        <dbReference type="Pfam" id="PF18376"/>
    </source>
</evidence>
<keyword evidence="12 16" id="KW-0753">Steroid metabolism</keyword>
<dbReference type="SUPFAM" id="SSF55060">
    <property type="entry name" value="GHMP Kinase, C-terminal domain"/>
    <property type="match status" value="1"/>
</dbReference>
<dbReference type="AlphaFoldDB" id="A0A7R9EQM5"/>
<evidence type="ECO:0000256" key="11">
    <source>
        <dbReference type="ARBA" id="ARBA00023166"/>
    </source>
</evidence>
<comment type="function">
    <text evidence="1 16">Catalyzes the ATP dependent decarboxylation of (R)-5-diphosphomevalonate to form isopentenyl diphosphate (IPP). Functions in the mevalonate (MVA) pathway leading to isopentenyl diphosphate (IPP), a key precursor for the biosynthesis of isoprenoids and sterol synthesis.</text>
</comment>
<accession>A0A7R9EQM5</accession>
<organism evidence="19">
    <name type="scientific">Timema bartmani</name>
    <dbReference type="NCBI Taxonomy" id="61472"/>
    <lineage>
        <taxon>Eukaryota</taxon>
        <taxon>Metazoa</taxon>
        <taxon>Ecdysozoa</taxon>
        <taxon>Arthropoda</taxon>
        <taxon>Hexapoda</taxon>
        <taxon>Insecta</taxon>
        <taxon>Pterygota</taxon>
        <taxon>Neoptera</taxon>
        <taxon>Polyneoptera</taxon>
        <taxon>Phasmatodea</taxon>
        <taxon>Timematodea</taxon>
        <taxon>Timematoidea</taxon>
        <taxon>Timematidae</taxon>
        <taxon>Timema</taxon>
    </lineage>
</organism>
<dbReference type="GO" id="GO:0019287">
    <property type="term" value="P:isopentenyl diphosphate biosynthetic process, mevalonate pathway"/>
    <property type="evidence" value="ECO:0007669"/>
    <property type="project" value="UniProtKB-UniRule"/>
</dbReference>
<dbReference type="InterPro" id="IPR020568">
    <property type="entry name" value="Ribosomal_Su5_D2-typ_SF"/>
</dbReference>
<protein>
    <recommendedName>
        <fullName evidence="4 15">Diphosphomevalonate decarboxylase</fullName>
        <ecNumber evidence="3 15">4.1.1.33</ecNumber>
    </recommendedName>
</protein>
<dbReference type="InterPro" id="IPR029765">
    <property type="entry name" value="Mev_diP_decarb"/>
</dbReference>
<keyword evidence="8 16" id="KW-0752">Steroid biosynthesis</keyword>
<keyword evidence="16" id="KW-0153">Cholesterol metabolism</keyword>
<dbReference type="InterPro" id="IPR041431">
    <property type="entry name" value="Mvd1_C"/>
</dbReference>
<dbReference type="NCBIfam" id="TIGR01240">
    <property type="entry name" value="mevDPdecarb"/>
    <property type="match status" value="1"/>
</dbReference>
<dbReference type="Gene3D" id="3.30.230.10">
    <property type="match status" value="1"/>
</dbReference>
<evidence type="ECO:0000256" key="8">
    <source>
        <dbReference type="ARBA" id="ARBA00022955"/>
    </source>
</evidence>
<evidence type="ECO:0000256" key="14">
    <source>
        <dbReference type="ARBA" id="ARBA00048154"/>
    </source>
</evidence>
<dbReference type="SUPFAM" id="SSF54211">
    <property type="entry name" value="Ribosomal protein S5 domain 2-like"/>
    <property type="match status" value="1"/>
</dbReference>
<evidence type="ECO:0000256" key="15">
    <source>
        <dbReference type="PIRNR" id="PIRNR015950"/>
    </source>
</evidence>
<evidence type="ECO:0000256" key="7">
    <source>
        <dbReference type="ARBA" id="ARBA00022840"/>
    </source>
</evidence>
<dbReference type="InterPro" id="IPR036554">
    <property type="entry name" value="GHMP_kinase_C_sf"/>
</dbReference>
<feature type="domain" description="Mvd1 C-terminal" evidence="17">
    <location>
        <begin position="187"/>
        <end position="373"/>
    </location>
</feature>
<dbReference type="Pfam" id="PF22700">
    <property type="entry name" value="MVD-like_N"/>
    <property type="match status" value="1"/>
</dbReference>
<evidence type="ECO:0000256" key="3">
    <source>
        <dbReference type="ARBA" id="ARBA00012296"/>
    </source>
</evidence>
<evidence type="ECO:0000256" key="13">
    <source>
        <dbReference type="ARBA" id="ARBA00023239"/>
    </source>
</evidence>
<evidence type="ECO:0000259" key="18">
    <source>
        <dbReference type="Pfam" id="PF22700"/>
    </source>
</evidence>
<keyword evidence="13 15" id="KW-0456">Lyase</keyword>
<comment type="pathway">
    <text evidence="16">Steroid biosynthesis; cholesterol biosynthesis.</text>
</comment>
<dbReference type="FunFam" id="3.30.70.890:FF:000005">
    <property type="entry name" value="Diphosphomevalonate decarboxylase"/>
    <property type="match status" value="1"/>
</dbReference>
<feature type="domain" description="Diphosphomevalonate decarboxylase-like N-terminal" evidence="18">
    <location>
        <begin position="8"/>
        <end position="173"/>
    </location>
</feature>
<keyword evidence="16" id="KW-0152">Cholesterol biosynthesis</keyword>
<keyword evidence="10 15" id="KW-0443">Lipid metabolism</keyword>
<sequence>MSMLTCIAPVNMAVIKYWGKRDENLILPLNDSISTTLSVEQMHAKTTIMASPHFKEDKMWLNSKEVMFNNPRIQNCLKELRRRAKVDAEESNNGLHSWHLHVCSENNFPTAAGLASSAAGYACLVYTLAKLYGVKGDISSIARQGSGSACRSVLGGFVRWHKGCDPTGLDSVAQQIVPASHWPQLRILILVVNDHQKKISSTLGMQQSVKTSELLKYRVSHILPHRVDSIIKAIKERNFEMFAELTMKDSNQFHAMCLDTYPPALYMNDMSHSIVHLVHLLNSEKGRTKVAYTFDAGSNACLYLLESDVSAVLSAINHVFPPANDSVEYLRGLPVNIDPLDKKVAESLAMKPYEPGSLKFIIHTQLGEGPQVVQDLDQHLLTPAGDPKFLTPRHDN</sequence>
<keyword evidence="9 16" id="KW-0756">Sterol biosynthesis</keyword>
<evidence type="ECO:0000256" key="12">
    <source>
        <dbReference type="ARBA" id="ARBA00023221"/>
    </source>
</evidence>
<comment type="catalytic activity">
    <reaction evidence="14 15 16">
        <text>(R)-5-diphosphomevalonate + ATP = isopentenyl diphosphate + ADP + phosphate + CO2</text>
        <dbReference type="Rhea" id="RHEA:23732"/>
        <dbReference type="ChEBI" id="CHEBI:16526"/>
        <dbReference type="ChEBI" id="CHEBI:30616"/>
        <dbReference type="ChEBI" id="CHEBI:43474"/>
        <dbReference type="ChEBI" id="CHEBI:57557"/>
        <dbReference type="ChEBI" id="CHEBI:128769"/>
        <dbReference type="ChEBI" id="CHEBI:456216"/>
        <dbReference type="EC" id="4.1.1.33"/>
    </reaction>
</comment>
<reference evidence="19" key="1">
    <citation type="submission" date="2020-11" db="EMBL/GenBank/DDBJ databases">
        <authorList>
            <person name="Tran Van P."/>
        </authorList>
    </citation>
    <scope>NUCLEOTIDE SEQUENCE</scope>
</reference>
<evidence type="ECO:0000313" key="19">
    <source>
        <dbReference type="EMBL" id="CAD7438283.1"/>
    </source>
</evidence>
<keyword evidence="6 15" id="KW-0547">Nucleotide-binding</keyword>
<dbReference type="InterPro" id="IPR005935">
    <property type="entry name" value="Mev_decarb"/>
</dbReference>
<gene>
    <name evidence="19" type="ORF">TBIB3V08_LOCUS877</name>
</gene>
<dbReference type="FunFam" id="3.30.230.10:FF:000080">
    <property type="entry name" value="Diphosphomevalonate decarboxylase"/>
    <property type="match status" value="1"/>
</dbReference>
<keyword evidence="11 16" id="KW-1207">Sterol metabolism</keyword>
<dbReference type="GO" id="GO:0004163">
    <property type="term" value="F:diphosphomevalonate decarboxylase activity"/>
    <property type="evidence" value="ECO:0007669"/>
    <property type="project" value="UniProtKB-UniRule"/>
</dbReference>
<evidence type="ECO:0000256" key="1">
    <source>
        <dbReference type="ARBA" id="ARBA00003812"/>
    </source>
</evidence>
<dbReference type="GO" id="GO:0005524">
    <property type="term" value="F:ATP binding"/>
    <property type="evidence" value="ECO:0007669"/>
    <property type="project" value="UniProtKB-UniRule"/>
</dbReference>
<evidence type="ECO:0000256" key="9">
    <source>
        <dbReference type="ARBA" id="ARBA00023011"/>
    </source>
</evidence>
<evidence type="ECO:0000256" key="5">
    <source>
        <dbReference type="ARBA" id="ARBA00022516"/>
    </source>
</evidence>
<dbReference type="PIRSF" id="PIRSF015950">
    <property type="entry name" value="Mev_P_decrbx"/>
    <property type="match status" value="1"/>
</dbReference>
<dbReference type="UniPathway" id="UPA00063"/>
<dbReference type="PANTHER" id="PTHR10977">
    <property type="entry name" value="DIPHOSPHOMEVALONATE DECARBOXYLASE"/>
    <property type="match status" value="1"/>
</dbReference>
<proteinExistence type="inferred from homology"/>